<dbReference type="CDD" id="cd00761">
    <property type="entry name" value="Glyco_tranf_GTA_type"/>
    <property type="match status" value="1"/>
</dbReference>
<proteinExistence type="predicted"/>
<organism evidence="1 2">
    <name type="scientific">Ancylobacter aquaticus</name>
    <dbReference type="NCBI Taxonomy" id="100"/>
    <lineage>
        <taxon>Bacteria</taxon>
        <taxon>Pseudomonadati</taxon>
        <taxon>Pseudomonadota</taxon>
        <taxon>Alphaproteobacteria</taxon>
        <taxon>Hyphomicrobiales</taxon>
        <taxon>Xanthobacteraceae</taxon>
        <taxon>Ancylobacter</taxon>
    </lineage>
</organism>
<accession>A0A4V2PK22</accession>
<dbReference type="SUPFAM" id="SSF53448">
    <property type="entry name" value="Nucleotide-diphospho-sugar transferases"/>
    <property type="match status" value="1"/>
</dbReference>
<evidence type="ECO:0000313" key="2">
    <source>
        <dbReference type="Proteomes" id="UP000295030"/>
    </source>
</evidence>
<comment type="caution">
    <text evidence="1">The sequence shown here is derived from an EMBL/GenBank/DDBJ whole genome shotgun (WGS) entry which is preliminary data.</text>
</comment>
<dbReference type="EMBL" id="SMFY01000001">
    <property type="protein sequence ID" value="TCK30666.1"/>
    <property type="molecule type" value="Genomic_DNA"/>
</dbReference>
<keyword evidence="1" id="KW-0808">Transferase</keyword>
<dbReference type="Proteomes" id="UP000295030">
    <property type="component" value="Unassembled WGS sequence"/>
</dbReference>
<protein>
    <submittedName>
        <fullName evidence="1">GT2 family glycosyltransferase</fullName>
    </submittedName>
</protein>
<keyword evidence="2" id="KW-1185">Reference proteome</keyword>
<evidence type="ECO:0000313" key="1">
    <source>
        <dbReference type="EMBL" id="TCK30666.1"/>
    </source>
</evidence>
<dbReference type="OrthoDB" id="8404680at2"/>
<sequence length="297" mass="32420">MTPAAELSVGIVIATLGRAKNVATLLDRLALQSLLPACVVLSMEGAEDAPPARTYPFHLIQLFGPRGSCQQRNRALDSLPPDIDLVLFLDDDYVPSRRLIAGLVRFFAAFPAVSGASGRLLADGVGGPGITPQAAIALVESEDAGEERASLSVSPPHPGLYGCNMAYRMAAIGHSRFDENLPLYGWQEDIDFGSHIAGPLVYTDAFYGVHCGEKAGREHNGRRLGYSQIANPWYLRRKGTMPARFAHRLMLRSMAANGARLLNPEPWIDRRGRMIGNWLAVRDILLGRADPRRILEL</sequence>
<name>A0A4V2PK22_ANCAQ</name>
<dbReference type="GO" id="GO:0016740">
    <property type="term" value="F:transferase activity"/>
    <property type="evidence" value="ECO:0007669"/>
    <property type="project" value="UniProtKB-KW"/>
</dbReference>
<dbReference type="InterPro" id="IPR029044">
    <property type="entry name" value="Nucleotide-diphossugar_trans"/>
</dbReference>
<dbReference type="AlphaFoldDB" id="A0A4V2PK22"/>
<dbReference type="RefSeq" id="WP_131833970.1">
    <property type="nucleotide sequence ID" value="NZ_SMFY01000001.1"/>
</dbReference>
<reference evidence="1 2" key="1">
    <citation type="submission" date="2019-03" db="EMBL/GenBank/DDBJ databases">
        <title>Genomic Encyclopedia of Type Strains, Phase IV (KMG-IV): sequencing the most valuable type-strain genomes for metagenomic binning, comparative biology and taxonomic classification.</title>
        <authorList>
            <person name="Goeker M."/>
        </authorList>
    </citation>
    <scope>NUCLEOTIDE SEQUENCE [LARGE SCALE GENOMIC DNA]</scope>
    <source>
        <strain evidence="1 2">DSM 101</strain>
    </source>
</reference>
<dbReference type="Gene3D" id="3.90.550.10">
    <property type="entry name" value="Spore Coat Polysaccharide Biosynthesis Protein SpsA, Chain A"/>
    <property type="match status" value="1"/>
</dbReference>
<gene>
    <name evidence="1" type="ORF">EV667_0763</name>
</gene>